<name>A0A172ZMJ3_9BACL</name>
<evidence type="ECO:0000256" key="1">
    <source>
        <dbReference type="ARBA" id="ARBA00022679"/>
    </source>
</evidence>
<dbReference type="SUPFAM" id="SSF55729">
    <property type="entry name" value="Acyl-CoA N-acyltransferases (Nat)"/>
    <property type="match status" value="1"/>
</dbReference>
<gene>
    <name evidence="4" type="ORF">AR543_13165</name>
</gene>
<dbReference type="KEGG" id="pbv:AR543_13165"/>
<dbReference type="PANTHER" id="PTHR43800">
    <property type="entry name" value="PEPTIDYL-LYSINE N-ACETYLTRANSFERASE YJAB"/>
    <property type="match status" value="1"/>
</dbReference>
<accession>A0A172ZMJ3</accession>
<proteinExistence type="predicted"/>
<evidence type="ECO:0000313" key="5">
    <source>
        <dbReference type="Proteomes" id="UP000078148"/>
    </source>
</evidence>
<reference evidence="4 5" key="2">
    <citation type="journal article" date="2016" name="Int. J. Syst. Evol. Microbiol.">
        <title>Paenibacillus bovis sp. nov., isolated from raw yak (Bos grunniens) milk.</title>
        <authorList>
            <person name="Gao C."/>
            <person name="Han J."/>
            <person name="Liu Z."/>
            <person name="Xu X."/>
            <person name="Hang F."/>
            <person name="Wu Z."/>
        </authorList>
    </citation>
    <scope>NUCLEOTIDE SEQUENCE [LARGE SCALE GENOMIC DNA]</scope>
    <source>
        <strain evidence="4 5">BD3526</strain>
    </source>
</reference>
<dbReference type="AlphaFoldDB" id="A0A172ZMJ3"/>
<dbReference type="Gene3D" id="3.40.630.30">
    <property type="match status" value="1"/>
</dbReference>
<sequence>MVLRQAIAEDAEELLQVILDAYEPLRQLQIPFPAGYATLEMIQDNIAAHECYILIKQGRIAATVTLDRDHQPRLQELSSLPFIRWFAVGPDFKGQGYGAQLLNWLEQEIIAGKHGQPGVMLATATRHPWLAPMYERRGYYTFYDETHNGEHIVFMAKLLDPAQKLQSFIHTTTGGK</sequence>
<organism evidence="4 5">
    <name type="scientific">Paenibacillus bovis</name>
    <dbReference type="NCBI Taxonomy" id="1616788"/>
    <lineage>
        <taxon>Bacteria</taxon>
        <taxon>Bacillati</taxon>
        <taxon>Bacillota</taxon>
        <taxon>Bacilli</taxon>
        <taxon>Bacillales</taxon>
        <taxon>Paenibacillaceae</taxon>
        <taxon>Paenibacillus</taxon>
    </lineage>
</organism>
<dbReference type="InterPro" id="IPR016181">
    <property type="entry name" value="Acyl_CoA_acyltransferase"/>
</dbReference>
<evidence type="ECO:0000256" key="2">
    <source>
        <dbReference type="ARBA" id="ARBA00023315"/>
    </source>
</evidence>
<dbReference type="GO" id="GO:0016747">
    <property type="term" value="F:acyltransferase activity, transferring groups other than amino-acyl groups"/>
    <property type="evidence" value="ECO:0007669"/>
    <property type="project" value="InterPro"/>
</dbReference>
<keyword evidence="5" id="KW-1185">Reference proteome</keyword>
<dbReference type="Pfam" id="PF00583">
    <property type="entry name" value="Acetyltransf_1"/>
    <property type="match status" value="1"/>
</dbReference>
<dbReference type="InterPro" id="IPR000182">
    <property type="entry name" value="GNAT_dom"/>
</dbReference>
<evidence type="ECO:0000313" key="4">
    <source>
        <dbReference type="EMBL" id="ANF98798.1"/>
    </source>
</evidence>
<dbReference type="PANTHER" id="PTHR43800:SF1">
    <property type="entry name" value="PEPTIDYL-LYSINE N-ACETYLTRANSFERASE YJAB"/>
    <property type="match status" value="1"/>
</dbReference>
<dbReference type="STRING" id="1616788.AR543_13165"/>
<dbReference type="Proteomes" id="UP000078148">
    <property type="component" value="Chromosome"/>
</dbReference>
<dbReference type="CDD" id="cd04301">
    <property type="entry name" value="NAT_SF"/>
    <property type="match status" value="1"/>
</dbReference>
<keyword evidence="2" id="KW-0012">Acyltransferase</keyword>
<protein>
    <recommendedName>
        <fullName evidence="3">N-acetyltransferase domain-containing protein</fullName>
    </recommendedName>
</protein>
<keyword evidence="1" id="KW-0808">Transferase</keyword>
<evidence type="ECO:0000259" key="3">
    <source>
        <dbReference type="PROSITE" id="PS51186"/>
    </source>
</evidence>
<dbReference type="PROSITE" id="PS51186">
    <property type="entry name" value="GNAT"/>
    <property type="match status" value="1"/>
</dbReference>
<reference evidence="5" key="1">
    <citation type="submission" date="2015-10" db="EMBL/GenBank/DDBJ databases">
        <title>Genome of Paenibacillus bovis sp. nov.</title>
        <authorList>
            <person name="Wu Z."/>
            <person name="Gao C."/>
            <person name="Liu Z."/>
            <person name="Zheng H."/>
        </authorList>
    </citation>
    <scope>NUCLEOTIDE SEQUENCE [LARGE SCALE GENOMIC DNA]</scope>
    <source>
        <strain evidence="5">BD3526</strain>
    </source>
</reference>
<dbReference type="EMBL" id="CP013023">
    <property type="protein sequence ID" value="ANF98798.1"/>
    <property type="molecule type" value="Genomic_DNA"/>
</dbReference>
<feature type="domain" description="N-acetyltransferase" evidence="3">
    <location>
        <begin position="1"/>
        <end position="160"/>
    </location>
</feature>